<proteinExistence type="predicted"/>
<reference evidence="1 2" key="1">
    <citation type="submission" date="2007-03" db="EMBL/GenBank/DDBJ databases">
        <authorList>
            <person name="Fulton L."/>
            <person name="Clifton S."/>
            <person name="Fulton B."/>
            <person name="Xu J."/>
            <person name="Minx P."/>
            <person name="Pepin K.H."/>
            <person name="Johnson M."/>
            <person name="Thiruvilangam P."/>
            <person name="Bhonagiri V."/>
            <person name="Nash W.E."/>
            <person name="Mardis E.R."/>
            <person name="Wilson R.K."/>
        </authorList>
    </citation>
    <scope>NUCLEOTIDE SEQUENCE [LARGE SCALE GENOMIC DNA]</scope>
    <source>
        <strain evidence="1 2">ATCC 27560</strain>
    </source>
</reference>
<accession>A5Z3E4</accession>
<dbReference type="eggNOG" id="COG5434">
    <property type="taxonomic scope" value="Bacteria"/>
</dbReference>
<dbReference type="STRING" id="411463.EUBVEN_00190"/>
<dbReference type="Proteomes" id="UP000006000">
    <property type="component" value="Unassembled WGS sequence"/>
</dbReference>
<gene>
    <name evidence="1" type="ORF">EUBVEN_00190</name>
</gene>
<name>A5Z3E4_9FIRM</name>
<evidence type="ECO:0000313" key="2">
    <source>
        <dbReference type="Proteomes" id="UP000006000"/>
    </source>
</evidence>
<dbReference type="OrthoDB" id="9795222at2"/>
<dbReference type="HOGENOM" id="CLU_2478744_0_0_9"/>
<sequence>MDRLADVGRIENINFSPDYWSGSGVSNAPIKGSTFENYIYNNATGILMKRNDWSYTCYVNISGYNTGDVVQFSKTKISATKHQQLRF</sequence>
<protein>
    <submittedName>
        <fullName evidence="1">Uncharacterized protein</fullName>
    </submittedName>
</protein>
<reference evidence="1 2" key="2">
    <citation type="submission" date="2007-04" db="EMBL/GenBank/DDBJ databases">
        <title>Draft genome sequence of Eubacterium ventriosum (ATCC 27560).</title>
        <authorList>
            <person name="Sudarsanam P."/>
            <person name="Ley R."/>
            <person name="Guruge J."/>
            <person name="Turnbaugh P.J."/>
            <person name="Mahowald M."/>
            <person name="Liep D."/>
            <person name="Gordon J."/>
        </authorList>
    </citation>
    <scope>NUCLEOTIDE SEQUENCE [LARGE SCALE GENOMIC DNA]</scope>
    <source>
        <strain evidence="1 2">ATCC 27560</strain>
    </source>
</reference>
<organism evidence="1 2">
    <name type="scientific">Eubacterium ventriosum ATCC 27560</name>
    <dbReference type="NCBI Taxonomy" id="411463"/>
    <lineage>
        <taxon>Bacteria</taxon>
        <taxon>Bacillati</taxon>
        <taxon>Bacillota</taxon>
        <taxon>Clostridia</taxon>
        <taxon>Eubacteriales</taxon>
        <taxon>Eubacteriaceae</taxon>
        <taxon>Eubacterium</taxon>
    </lineage>
</organism>
<evidence type="ECO:0000313" key="1">
    <source>
        <dbReference type="EMBL" id="EDM52539.1"/>
    </source>
</evidence>
<comment type="caution">
    <text evidence="1">The sequence shown here is derived from an EMBL/GenBank/DDBJ whole genome shotgun (WGS) entry which is preliminary data.</text>
</comment>
<dbReference type="AlphaFoldDB" id="A5Z3E4"/>
<dbReference type="RefSeq" id="WP_005361837.1">
    <property type="nucleotide sequence ID" value="NZ_DS264279.1"/>
</dbReference>
<dbReference type="EMBL" id="AAVL02000022">
    <property type="protein sequence ID" value="EDM52539.1"/>
    <property type="molecule type" value="Genomic_DNA"/>
</dbReference>